<organism evidence="2 3">
    <name type="scientific">Harenicola maris</name>
    <dbReference type="NCBI Taxonomy" id="2841044"/>
    <lineage>
        <taxon>Bacteria</taxon>
        <taxon>Pseudomonadati</taxon>
        <taxon>Pseudomonadota</taxon>
        <taxon>Alphaproteobacteria</taxon>
        <taxon>Rhodobacterales</taxon>
        <taxon>Paracoccaceae</taxon>
        <taxon>Harenicola</taxon>
    </lineage>
</organism>
<dbReference type="EMBL" id="JADQAZ010000001">
    <property type="protein sequence ID" value="MBT0956295.1"/>
    <property type="molecule type" value="Genomic_DNA"/>
</dbReference>
<evidence type="ECO:0000313" key="3">
    <source>
        <dbReference type="Proteomes" id="UP001315686"/>
    </source>
</evidence>
<comment type="caution">
    <text evidence="2">The sequence shown here is derived from an EMBL/GenBank/DDBJ whole genome shotgun (WGS) entry which is preliminary data.</text>
</comment>
<keyword evidence="1" id="KW-1133">Transmembrane helix</keyword>
<keyword evidence="3" id="KW-1185">Reference proteome</keyword>
<name>A0AAP2CMI2_9RHOB</name>
<evidence type="ECO:0000256" key="1">
    <source>
        <dbReference type="SAM" id="Phobius"/>
    </source>
</evidence>
<feature type="transmembrane region" description="Helical" evidence="1">
    <location>
        <begin position="45"/>
        <end position="66"/>
    </location>
</feature>
<feature type="transmembrane region" description="Helical" evidence="1">
    <location>
        <begin position="119"/>
        <end position="136"/>
    </location>
</feature>
<keyword evidence="1" id="KW-0472">Membrane</keyword>
<accession>A0AAP2CMI2</accession>
<gene>
    <name evidence="2" type="ORF">IV417_02755</name>
</gene>
<feature type="transmembrane region" description="Helical" evidence="1">
    <location>
        <begin position="72"/>
        <end position="89"/>
    </location>
</feature>
<dbReference type="RefSeq" id="WP_327792501.1">
    <property type="nucleotide sequence ID" value="NZ_JADQAZ010000001.1"/>
</dbReference>
<dbReference type="Proteomes" id="UP001315686">
    <property type="component" value="Unassembled WGS sequence"/>
</dbReference>
<evidence type="ECO:0000313" key="2">
    <source>
        <dbReference type="EMBL" id="MBT0956295.1"/>
    </source>
</evidence>
<dbReference type="AlphaFoldDB" id="A0AAP2CMI2"/>
<sequence length="158" mass="17100">MVRELKNMPAEGHFERGRVDVTTGAVWIYVSRAMAHGHPMGRLNWVLYLIIGYFAAGAAVKLSVWGQGGPALMFWGAILGIMTAIGLALRVPWALILAVAQAGLSVAFLAFSLTAGGSLATLAEAVVGILIVMYLIDGQRPNLAYRYRYRSYQGEAEE</sequence>
<proteinExistence type="predicted"/>
<keyword evidence="1" id="KW-0812">Transmembrane</keyword>
<protein>
    <submittedName>
        <fullName evidence="2">Uncharacterized protein</fullName>
    </submittedName>
</protein>
<reference evidence="2 3" key="1">
    <citation type="journal article" date="2021" name="Arch. Microbiol.">
        <title>Harenicola maris gen. nov., sp. nov. isolated from the Sea of Japan shallow sediments.</title>
        <authorList>
            <person name="Romanenko L.A."/>
            <person name="Kurilenko V.V."/>
            <person name="Chernysheva N.Y."/>
            <person name="Tekutyeva L.A."/>
            <person name="Velansky P.V."/>
            <person name="Svetashev V.I."/>
            <person name="Isaeva M.P."/>
        </authorList>
    </citation>
    <scope>NUCLEOTIDE SEQUENCE [LARGE SCALE GENOMIC DNA]</scope>
    <source>
        <strain evidence="2 3">KMM 3653</strain>
    </source>
</reference>